<keyword evidence="3" id="KW-1185">Reference proteome</keyword>
<evidence type="ECO:0000313" key="3">
    <source>
        <dbReference type="Proteomes" id="UP001345013"/>
    </source>
</evidence>
<feature type="compositionally biased region" description="Basic and acidic residues" evidence="1">
    <location>
        <begin position="260"/>
        <end position="271"/>
    </location>
</feature>
<feature type="compositionally biased region" description="Acidic residues" evidence="1">
    <location>
        <begin position="169"/>
        <end position="179"/>
    </location>
</feature>
<evidence type="ECO:0000256" key="1">
    <source>
        <dbReference type="SAM" id="MobiDB-lite"/>
    </source>
</evidence>
<dbReference type="Proteomes" id="UP001345013">
    <property type="component" value="Unassembled WGS sequence"/>
</dbReference>
<feature type="region of interest" description="Disordered" evidence="1">
    <location>
        <begin position="166"/>
        <end position="271"/>
    </location>
</feature>
<gene>
    <name evidence="2" type="ORF">LTR24_005012</name>
</gene>
<dbReference type="EMBL" id="JAVRRG010000054">
    <property type="protein sequence ID" value="KAK5092676.1"/>
    <property type="molecule type" value="Genomic_DNA"/>
</dbReference>
<reference evidence="2 3" key="1">
    <citation type="submission" date="2023-08" db="EMBL/GenBank/DDBJ databases">
        <title>Black Yeasts Isolated from many extreme environments.</title>
        <authorList>
            <person name="Coleine C."/>
            <person name="Stajich J.E."/>
            <person name="Selbmann L."/>
        </authorList>
    </citation>
    <scope>NUCLEOTIDE SEQUENCE [LARGE SCALE GENOMIC DNA]</scope>
    <source>
        <strain evidence="2 3">CCFEE 5885</strain>
    </source>
</reference>
<proteinExistence type="predicted"/>
<evidence type="ECO:0000313" key="2">
    <source>
        <dbReference type="EMBL" id="KAK5092676.1"/>
    </source>
</evidence>
<feature type="compositionally biased region" description="Pro residues" evidence="1">
    <location>
        <begin position="191"/>
        <end position="201"/>
    </location>
</feature>
<sequence length="271" mass="28206">MDQVSSKLSGDAIKQITFFDPLSRRGTAMASGDGGGMPDRDQMMQVIETAQAAQKAQSAADVLKDKANDITDPAKRDQLLQEAFEKEVEANGHSKMAKRLQSGTWQGMGFGGGIGAATGLGLGAGIGTVLGAVTAIPFTGLGMLVGSATGAIHGPWVKLGGKEQKFEDADPEEVVDALEQEQNSQSQGQPELPPTAAPEPVPAGGGYSNADQKPRRKPKKLEVRSQQKQGSGQAGGATVENTSAKNGSAAEQKPKKKPKKIEVRSKKNGSD</sequence>
<feature type="compositionally biased region" description="Polar residues" evidence="1">
    <location>
        <begin position="180"/>
        <end position="189"/>
    </location>
</feature>
<protein>
    <submittedName>
        <fullName evidence="2">Uncharacterized protein</fullName>
    </submittedName>
</protein>
<accession>A0ABR0KAH7</accession>
<name>A0ABR0KAH7_9EURO</name>
<organism evidence="2 3">
    <name type="scientific">Lithohypha guttulata</name>
    <dbReference type="NCBI Taxonomy" id="1690604"/>
    <lineage>
        <taxon>Eukaryota</taxon>
        <taxon>Fungi</taxon>
        <taxon>Dikarya</taxon>
        <taxon>Ascomycota</taxon>
        <taxon>Pezizomycotina</taxon>
        <taxon>Eurotiomycetes</taxon>
        <taxon>Chaetothyriomycetidae</taxon>
        <taxon>Chaetothyriales</taxon>
        <taxon>Trichomeriaceae</taxon>
        <taxon>Lithohypha</taxon>
    </lineage>
</organism>
<comment type="caution">
    <text evidence="2">The sequence shown here is derived from an EMBL/GenBank/DDBJ whole genome shotgun (WGS) entry which is preliminary data.</text>
</comment>